<feature type="domain" description="D-isomer specific 2-hydroxyacid dehydrogenase catalytic" evidence="5">
    <location>
        <begin position="6"/>
        <end position="304"/>
    </location>
</feature>
<keyword evidence="2 4" id="KW-0560">Oxidoreductase</keyword>
<keyword evidence="8" id="KW-1185">Reference proteome</keyword>
<dbReference type="Pfam" id="PF02826">
    <property type="entry name" value="2-Hacid_dh_C"/>
    <property type="match status" value="1"/>
</dbReference>
<comment type="similarity">
    <text evidence="1 4">Belongs to the D-isomer specific 2-hydroxyacid dehydrogenase family.</text>
</comment>
<dbReference type="SUPFAM" id="SSF52283">
    <property type="entry name" value="Formate/glycerate dehydrogenase catalytic domain-like"/>
    <property type="match status" value="1"/>
</dbReference>
<keyword evidence="3" id="KW-0520">NAD</keyword>
<evidence type="ECO:0000313" key="8">
    <source>
        <dbReference type="Proteomes" id="UP001595896"/>
    </source>
</evidence>
<reference evidence="8" key="1">
    <citation type="journal article" date="2019" name="Int. J. Syst. Evol. Microbiol.">
        <title>The Global Catalogue of Microorganisms (GCM) 10K type strain sequencing project: providing services to taxonomists for standard genome sequencing and annotation.</title>
        <authorList>
            <consortium name="The Broad Institute Genomics Platform"/>
            <consortium name="The Broad Institute Genome Sequencing Center for Infectious Disease"/>
            <person name="Wu L."/>
            <person name="Ma J."/>
        </authorList>
    </citation>
    <scope>NUCLEOTIDE SEQUENCE [LARGE SCALE GENOMIC DNA]</scope>
    <source>
        <strain evidence="8">JCM 12165</strain>
    </source>
</reference>
<dbReference type="EMBL" id="JBHSGK010000004">
    <property type="protein sequence ID" value="MFC4736176.1"/>
    <property type="molecule type" value="Genomic_DNA"/>
</dbReference>
<evidence type="ECO:0000256" key="3">
    <source>
        <dbReference type="ARBA" id="ARBA00023027"/>
    </source>
</evidence>
<dbReference type="InterPro" id="IPR036291">
    <property type="entry name" value="NAD(P)-bd_dom_sf"/>
</dbReference>
<dbReference type="CDD" id="cd05300">
    <property type="entry name" value="2-Hacid_dh_1"/>
    <property type="match status" value="1"/>
</dbReference>
<evidence type="ECO:0000259" key="6">
    <source>
        <dbReference type="Pfam" id="PF02826"/>
    </source>
</evidence>
<name>A0ABV9NTF9_9BACI</name>
<dbReference type="PANTHER" id="PTHR43333">
    <property type="entry name" value="2-HACID_DH_C DOMAIN-CONTAINING PROTEIN"/>
    <property type="match status" value="1"/>
</dbReference>
<dbReference type="Pfam" id="PF00389">
    <property type="entry name" value="2-Hacid_dh"/>
    <property type="match status" value="1"/>
</dbReference>
<dbReference type="InterPro" id="IPR006140">
    <property type="entry name" value="D-isomer_DH_NAD-bd"/>
</dbReference>
<evidence type="ECO:0000256" key="4">
    <source>
        <dbReference type="RuleBase" id="RU003719"/>
    </source>
</evidence>
<organism evidence="7 8">
    <name type="scientific">Bacillus daqingensis</name>
    <dbReference type="NCBI Taxonomy" id="872396"/>
    <lineage>
        <taxon>Bacteria</taxon>
        <taxon>Bacillati</taxon>
        <taxon>Bacillota</taxon>
        <taxon>Bacilli</taxon>
        <taxon>Bacillales</taxon>
        <taxon>Bacillaceae</taxon>
        <taxon>Bacillus</taxon>
    </lineage>
</organism>
<dbReference type="Proteomes" id="UP001595896">
    <property type="component" value="Unassembled WGS sequence"/>
</dbReference>
<dbReference type="Gene3D" id="3.40.50.720">
    <property type="entry name" value="NAD(P)-binding Rossmann-like Domain"/>
    <property type="match status" value="2"/>
</dbReference>
<dbReference type="PANTHER" id="PTHR43333:SF1">
    <property type="entry name" value="D-ISOMER SPECIFIC 2-HYDROXYACID DEHYDROGENASE NAD-BINDING DOMAIN-CONTAINING PROTEIN"/>
    <property type="match status" value="1"/>
</dbReference>
<dbReference type="SUPFAM" id="SSF51735">
    <property type="entry name" value="NAD(P)-binding Rossmann-fold domains"/>
    <property type="match status" value="1"/>
</dbReference>
<dbReference type="InterPro" id="IPR006139">
    <property type="entry name" value="D-isomer_2_OHA_DH_cat_dom"/>
</dbReference>
<comment type="caution">
    <text evidence="7">The sequence shown here is derived from an EMBL/GenBank/DDBJ whole genome shotgun (WGS) entry which is preliminary data.</text>
</comment>
<accession>A0ABV9NTF9</accession>
<evidence type="ECO:0000256" key="1">
    <source>
        <dbReference type="ARBA" id="ARBA00005854"/>
    </source>
</evidence>
<protein>
    <submittedName>
        <fullName evidence="7">D-2-hydroxyacid dehydrogenase</fullName>
    </submittedName>
</protein>
<dbReference type="RefSeq" id="WP_377908826.1">
    <property type="nucleotide sequence ID" value="NZ_JBHSGK010000004.1"/>
</dbReference>
<evidence type="ECO:0000259" key="5">
    <source>
        <dbReference type="Pfam" id="PF00389"/>
    </source>
</evidence>
<gene>
    <name evidence="7" type="ORF">ACFO4L_06195</name>
</gene>
<sequence>MRTIVIAQDLQEELIKKIKEAVPDWNVVIGREEETWKPWMPEAEAAAGWKADMMEYAGEHLKWIQTWSAGVDHLPLDTYFKQGIQISSANGVHAAPISETIFAFMLGWTRRMSAYAKQQTEKKWHHAGLKHEIHGASIVIYGMGAIGEETARLAKAFRMDVTGVRKSGAPSDYADRIVTPEEADQRLAKADFVINALPLTKDTEQFFSEARLRLMGKQTFFINIGRGGTVDEAAMTELLAQKQLGGAGLDVFQEEPLPEANPLWEMDNVLISPHTAGSTEFYNERVVCDILIPNLIAYTKGEILPVNQVNQENGY</sequence>
<evidence type="ECO:0000313" key="7">
    <source>
        <dbReference type="EMBL" id="MFC4736176.1"/>
    </source>
</evidence>
<proteinExistence type="inferred from homology"/>
<evidence type="ECO:0000256" key="2">
    <source>
        <dbReference type="ARBA" id="ARBA00023002"/>
    </source>
</evidence>
<feature type="domain" description="D-isomer specific 2-hydroxyacid dehydrogenase NAD-binding" evidence="6">
    <location>
        <begin position="102"/>
        <end position="276"/>
    </location>
</feature>